<proteinExistence type="predicted"/>
<sequence>MSAYEGYLSLGGNEIVNNARVRGYAETAQCPMWWLRGPYCASMADALGEEVYSAQTMNDAPWYDTDTPDRSRRFFGAFATSITGVYDSTRSASVVEGVDDGGRVGRVRKRARQVKVKALLMAQGRDALEYGMAWMNAALDPGACGQHGDTCGSTDLEFFVDCPPARGTVQEWTAWIDAARNLYTYPSFEASLGTTEARRNECTNPQPTALAPGAPFGWGGATSLIAAPWNPARQAARVTASGASTPYIFSATANRAFVIGDVITIRAKVRASRGYNFRPHLRTGNYYFPGGVVVSNADAPTWREVVYSFVTDRAIAVGDGLDVSIVSTGGSGVAGETMDMGDVLIEKVANVAQQEPYFDGGMSPDSDLTASWLGAANATASVLSGVRPIAGTNATIAAVRSGQWAESGDYSLRLMPRYPTAGSGYFDVLSIGGLERGKTYTALATVRKTAVTGNNRGGLLYVGQEAGTSQTAYAPNAAGVHKIRITFTVGATGYGYLRVYHGGAAGEPDIWFDDLAVVEGAYDGEFFDGSTEGDDFTRYVWAGTPEQSTTTMQTRQQFDRPQTDAEYAPFVDEARRYLHNVVAVSGPLITAEYEVNGFHAYEVEIVFVAERPWVYSVTRPVELPTTASTVVEDIAHNLTPFPSAERPGEEVLTALNLSTNPSAETNLTGWTAGAPVALSGASPTPYVAALDRSGEKFAAGIWSARRRFLGTATVANGRARMDIRQAVALGARPAGTRYSVNIWGALTNQGGTGTALIALRGFVVWQDGGGATLRTDLIGEITNAAQIAEGAPFIGKSILPPPGAATGLTLVQGDFDWASGPSPSDVRLYADALALTIP</sequence>
<dbReference type="RefSeq" id="YP_010751039.1">
    <property type="nucleotide sequence ID" value="NC_073365.1"/>
</dbReference>
<protein>
    <submittedName>
        <fullName evidence="1">Minor tail protein</fullName>
    </submittedName>
</protein>
<organism evidence="1 2">
    <name type="scientific">Microbacterium phage Cinna</name>
    <dbReference type="NCBI Taxonomy" id="2591215"/>
    <lineage>
        <taxon>Viruses</taxon>
        <taxon>Duplodnaviria</taxon>
        <taxon>Heunggongvirae</taxon>
        <taxon>Uroviricota</taxon>
        <taxon>Caudoviricetes</taxon>
        <taxon>Kutznervirinae</taxon>
        <taxon>Mementomorivirus</taxon>
        <taxon>Mementomorivirus cinna</taxon>
    </lineage>
</organism>
<reference evidence="1 2" key="1">
    <citation type="submission" date="2019-05" db="EMBL/GenBank/DDBJ databases">
        <authorList>
            <person name="Stoner T.H."/>
            <person name="Aull H.G."/>
            <person name="Divens A.M."/>
            <person name="Zack K."/>
            <person name="Garlena R.A."/>
            <person name="Russell D.A."/>
            <person name="Pope W.H."/>
            <person name="Jacobs-Sera D."/>
            <person name="Hatfull G.F."/>
        </authorList>
    </citation>
    <scope>NUCLEOTIDE SEQUENCE [LARGE SCALE GENOMIC DNA]</scope>
</reference>
<dbReference type="KEGG" id="vg:80004700"/>
<dbReference type="Proteomes" id="UP000317804">
    <property type="component" value="Segment"/>
</dbReference>
<dbReference type="GeneID" id="80004700"/>
<accession>A0A514DDC7</accession>
<dbReference type="Gene3D" id="2.60.120.260">
    <property type="entry name" value="Galactose-binding domain-like"/>
    <property type="match status" value="1"/>
</dbReference>
<evidence type="ECO:0000313" key="2">
    <source>
        <dbReference type="Proteomes" id="UP000317804"/>
    </source>
</evidence>
<name>A0A514DDC7_9CAUD</name>
<evidence type="ECO:0000313" key="1">
    <source>
        <dbReference type="EMBL" id="QDH91616.1"/>
    </source>
</evidence>
<keyword evidence="2" id="KW-1185">Reference proteome</keyword>
<gene>
    <name evidence="1" type="primary">32</name>
    <name evidence="1" type="ORF">PBI_CINNA_32</name>
</gene>
<dbReference type="EMBL" id="MK937591">
    <property type="protein sequence ID" value="QDH91616.1"/>
    <property type="molecule type" value="Genomic_DNA"/>
</dbReference>